<dbReference type="Proteomes" id="UP001054945">
    <property type="component" value="Unassembled WGS sequence"/>
</dbReference>
<organism evidence="2 3">
    <name type="scientific">Caerostris extrusa</name>
    <name type="common">Bark spider</name>
    <name type="synonym">Caerostris bankana</name>
    <dbReference type="NCBI Taxonomy" id="172846"/>
    <lineage>
        <taxon>Eukaryota</taxon>
        <taxon>Metazoa</taxon>
        <taxon>Ecdysozoa</taxon>
        <taxon>Arthropoda</taxon>
        <taxon>Chelicerata</taxon>
        <taxon>Arachnida</taxon>
        <taxon>Araneae</taxon>
        <taxon>Araneomorphae</taxon>
        <taxon>Entelegynae</taxon>
        <taxon>Araneoidea</taxon>
        <taxon>Araneidae</taxon>
        <taxon>Caerostris</taxon>
    </lineage>
</organism>
<dbReference type="AlphaFoldDB" id="A0AAV4P6D4"/>
<accession>A0AAV4P6D4</accession>
<evidence type="ECO:0000256" key="1">
    <source>
        <dbReference type="SAM" id="MobiDB-lite"/>
    </source>
</evidence>
<reference evidence="2 3" key="1">
    <citation type="submission" date="2021-06" db="EMBL/GenBank/DDBJ databases">
        <title>Caerostris extrusa draft genome.</title>
        <authorList>
            <person name="Kono N."/>
            <person name="Arakawa K."/>
        </authorList>
    </citation>
    <scope>NUCLEOTIDE SEQUENCE [LARGE SCALE GENOMIC DNA]</scope>
</reference>
<evidence type="ECO:0000313" key="3">
    <source>
        <dbReference type="Proteomes" id="UP001054945"/>
    </source>
</evidence>
<comment type="caution">
    <text evidence="2">The sequence shown here is derived from an EMBL/GenBank/DDBJ whole genome shotgun (WGS) entry which is preliminary data.</text>
</comment>
<dbReference type="EMBL" id="BPLR01021610">
    <property type="protein sequence ID" value="GIX91731.1"/>
    <property type="molecule type" value="Genomic_DNA"/>
</dbReference>
<feature type="compositionally biased region" description="Polar residues" evidence="1">
    <location>
        <begin position="8"/>
        <end position="38"/>
    </location>
</feature>
<protein>
    <submittedName>
        <fullName evidence="2">Uncharacterized protein</fullName>
    </submittedName>
</protein>
<keyword evidence="3" id="KW-1185">Reference proteome</keyword>
<evidence type="ECO:0000313" key="2">
    <source>
        <dbReference type="EMBL" id="GIX91731.1"/>
    </source>
</evidence>
<proteinExistence type="predicted"/>
<feature type="region of interest" description="Disordered" evidence="1">
    <location>
        <begin position="1"/>
        <end position="38"/>
    </location>
</feature>
<name>A0AAV4P6D4_CAEEX</name>
<gene>
    <name evidence="2" type="ORF">CEXT_757911</name>
</gene>
<sequence length="70" mass="7683">MPAKWHLSSGTNSHANCRSGTLKSPSLENPLTSGNESSYWTEGKKCFLETLINPMSSTIPVWLVLDLFGN</sequence>